<dbReference type="AlphaFoldDB" id="A0A7S4B443"/>
<dbReference type="GO" id="GO:0008263">
    <property type="term" value="F:pyrimidine-specific mismatch base pair DNA N-glycosylase activity"/>
    <property type="evidence" value="ECO:0007669"/>
    <property type="project" value="TreeGrafter"/>
</dbReference>
<dbReference type="CDD" id="cd10028">
    <property type="entry name" value="UDG-F2_TDG_MUG"/>
    <property type="match status" value="1"/>
</dbReference>
<dbReference type="Gene3D" id="3.40.470.10">
    <property type="entry name" value="Uracil-DNA glycosylase-like domain"/>
    <property type="match status" value="1"/>
</dbReference>
<dbReference type="SUPFAM" id="SSF52141">
    <property type="entry name" value="Uracil-DNA glycosylase-like"/>
    <property type="match status" value="1"/>
</dbReference>
<dbReference type="PANTHER" id="PTHR12159:SF9">
    <property type="entry name" value="G_T MISMATCH-SPECIFIC THYMINE DNA GLYCOSYLASE"/>
    <property type="match status" value="1"/>
</dbReference>
<evidence type="ECO:0000256" key="1">
    <source>
        <dbReference type="ARBA" id="ARBA00022763"/>
    </source>
</evidence>
<dbReference type="PANTHER" id="PTHR12159">
    <property type="entry name" value="G/T AND G/U MISMATCH-SPECIFIC DNA GLYCOSYLASE"/>
    <property type="match status" value="1"/>
</dbReference>
<sequence>MRVAWRLASSSRLVRRGVAAGRASRAYRARCLSETHDELILHRAYVASIGGGKGMLAKSRFFDAITTKEEVLGDLGAHCAHSPFGGSAVGLKPTVDVQTSLESHLASPPATTRVCRKRVRSICSLHSVKDEPSCPFIASTGGGWRERYTSISPLAFERRILCNMNAEVPLRCLLVGHNPSDHAWASGTGYSNPSNRFWKLLRESGILPATWRPAASPEELCNNIAGDLGIGITDYLLVPGSEAQKFDRSRMLRARADFYQRLASHAKRAGGAPRIIAFVGKRQWTQCFEPPLKRVESGPQVLLPPGWPFAGTEHFPAGSASHLSGEGCSTAWVLTSPSGRVAIPPSVRLAEYKALSDALSSLDWPGKSL</sequence>
<accession>A0A7S4B443</accession>
<feature type="domain" description="Uracil-DNA glycosylase-like" evidence="4">
    <location>
        <begin position="170"/>
        <end position="345"/>
    </location>
</feature>
<protein>
    <recommendedName>
        <fullName evidence="4">Uracil-DNA glycosylase-like domain-containing protein</fullName>
    </recommendedName>
</protein>
<organism evidence="5">
    <name type="scientific">Chrysotila carterae</name>
    <name type="common">Marine alga</name>
    <name type="synonym">Syracosphaera carterae</name>
    <dbReference type="NCBI Taxonomy" id="13221"/>
    <lineage>
        <taxon>Eukaryota</taxon>
        <taxon>Haptista</taxon>
        <taxon>Haptophyta</taxon>
        <taxon>Prymnesiophyceae</taxon>
        <taxon>Isochrysidales</taxon>
        <taxon>Isochrysidaceae</taxon>
        <taxon>Chrysotila</taxon>
    </lineage>
</organism>
<dbReference type="InterPro" id="IPR015637">
    <property type="entry name" value="MUG/TDG"/>
</dbReference>
<keyword evidence="3" id="KW-0234">DNA repair</keyword>
<reference evidence="5" key="1">
    <citation type="submission" date="2021-01" db="EMBL/GenBank/DDBJ databases">
        <authorList>
            <person name="Corre E."/>
            <person name="Pelletier E."/>
            <person name="Niang G."/>
            <person name="Scheremetjew M."/>
            <person name="Finn R."/>
            <person name="Kale V."/>
            <person name="Holt S."/>
            <person name="Cochrane G."/>
            <person name="Meng A."/>
            <person name="Brown T."/>
            <person name="Cohen L."/>
        </authorList>
    </citation>
    <scope>NUCLEOTIDE SEQUENCE</scope>
    <source>
        <strain evidence="5">CCMP645</strain>
    </source>
</reference>
<evidence type="ECO:0000313" key="5">
    <source>
        <dbReference type="EMBL" id="CAE0753382.1"/>
    </source>
</evidence>
<dbReference type="InterPro" id="IPR036895">
    <property type="entry name" value="Uracil-DNA_glycosylase-like_sf"/>
</dbReference>
<evidence type="ECO:0000256" key="2">
    <source>
        <dbReference type="ARBA" id="ARBA00022801"/>
    </source>
</evidence>
<dbReference type="GO" id="GO:0004844">
    <property type="term" value="F:uracil DNA N-glycosylase activity"/>
    <property type="evidence" value="ECO:0007669"/>
    <property type="project" value="TreeGrafter"/>
</dbReference>
<dbReference type="InterPro" id="IPR005122">
    <property type="entry name" value="Uracil-DNA_glycosylase-like"/>
</dbReference>
<keyword evidence="2" id="KW-0378">Hydrolase</keyword>
<keyword evidence="1" id="KW-0227">DNA damage</keyword>
<evidence type="ECO:0000259" key="4">
    <source>
        <dbReference type="Pfam" id="PF03167"/>
    </source>
</evidence>
<proteinExistence type="predicted"/>
<dbReference type="Pfam" id="PF03167">
    <property type="entry name" value="UDG"/>
    <property type="match status" value="1"/>
</dbReference>
<dbReference type="GO" id="GO:0006285">
    <property type="term" value="P:base-excision repair, AP site formation"/>
    <property type="evidence" value="ECO:0007669"/>
    <property type="project" value="InterPro"/>
</dbReference>
<evidence type="ECO:0000256" key="3">
    <source>
        <dbReference type="ARBA" id="ARBA00023204"/>
    </source>
</evidence>
<name>A0A7S4B443_CHRCT</name>
<dbReference type="EMBL" id="HBIZ01010114">
    <property type="protein sequence ID" value="CAE0753382.1"/>
    <property type="molecule type" value="Transcribed_RNA"/>
</dbReference>
<gene>
    <name evidence="5" type="ORF">PCAR00345_LOCUS5969</name>
</gene>